<gene>
    <name evidence="3" type="ORF">KEC57_15565</name>
</gene>
<feature type="transmembrane region" description="Helical" evidence="2">
    <location>
        <begin position="113"/>
        <end position="136"/>
    </location>
</feature>
<proteinExistence type="predicted"/>
<feature type="compositionally biased region" description="Basic and acidic residues" evidence="1">
    <location>
        <begin position="1"/>
        <end position="10"/>
    </location>
</feature>
<feature type="transmembrane region" description="Helical" evidence="2">
    <location>
        <begin position="175"/>
        <end position="196"/>
    </location>
</feature>
<comment type="caution">
    <text evidence="3">The sequence shown here is derived from an EMBL/GenBank/DDBJ whole genome shotgun (WGS) entry which is preliminary data.</text>
</comment>
<accession>A0A9X1LXM8</accession>
<keyword evidence="2" id="KW-0812">Transmembrane</keyword>
<evidence type="ECO:0000256" key="1">
    <source>
        <dbReference type="SAM" id="MobiDB-lite"/>
    </source>
</evidence>
<name>A0A9X1LXM8_9MICO</name>
<feature type="region of interest" description="Disordered" evidence="1">
    <location>
        <begin position="1"/>
        <end position="23"/>
    </location>
</feature>
<keyword evidence="2" id="KW-1133">Transmembrane helix</keyword>
<keyword evidence="2" id="KW-0472">Membrane</keyword>
<evidence type="ECO:0000313" key="3">
    <source>
        <dbReference type="EMBL" id="MCC2033606.1"/>
    </source>
</evidence>
<feature type="transmembrane region" description="Helical" evidence="2">
    <location>
        <begin position="148"/>
        <end position="169"/>
    </location>
</feature>
<keyword evidence="4" id="KW-1185">Reference proteome</keyword>
<evidence type="ECO:0000256" key="2">
    <source>
        <dbReference type="SAM" id="Phobius"/>
    </source>
</evidence>
<reference evidence="3" key="1">
    <citation type="submission" date="2021-04" db="EMBL/GenBank/DDBJ databases">
        <title>Microbacterium tenobrionis sp. nov. and Microbacterium allomyrinae sp. nov., isolated from larvae of Tenobrio molitor and Allomyrina dichotoma, respectively.</title>
        <authorList>
            <person name="Lee S.D."/>
        </authorList>
    </citation>
    <scope>NUCLEOTIDE SEQUENCE</scope>
    <source>
        <strain evidence="3">BWT-G7</strain>
    </source>
</reference>
<feature type="transmembrane region" description="Helical" evidence="2">
    <location>
        <begin position="83"/>
        <end position="101"/>
    </location>
</feature>
<protein>
    <submittedName>
        <fullName evidence="3">Uncharacterized protein</fullName>
    </submittedName>
</protein>
<evidence type="ECO:0000313" key="4">
    <source>
        <dbReference type="Proteomes" id="UP001139354"/>
    </source>
</evidence>
<dbReference type="AlphaFoldDB" id="A0A9X1LXM8"/>
<dbReference type="RefSeq" id="WP_229385609.1">
    <property type="nucleotide sequence ID" value="NZ_JAGTTN010000006.1"/>
</dbReference>
<dbReference type="EMBL" id="JAGTTN010000006">
    <property type="protein sequence ID" value="MCC2033606.1"/>
    <property type="molecule type" value="Genomic_DNA"/>
</dbReference>
<dbReference type="Proteomes" id="UP001139354">
    <property type="component" value="Unassembled WGS sequence"/>
</dbReference>
<organism evidence="3 4">
    <name type="scientific">Microbacterium allomyrinae</name>
    <dbReference type="NCBI Taxonomy" id="2830666"/>
    <lineage>
        <taxon>Bacteria</taxon>
        <taxon>Bacillati</taxon>
        <taxon>Actinomycetota</taxon>
        <taxon>Actinomycetes</taxon>
        <taxon>Micrococcales</taxon>
        <taxon>Microbacteriaceae</taxon>
        <taxon>Microbacterium</taxon>
    </lineage>
</organism>
<sequence length="294" mass="30698">MTLAHDRAVERASTMPLTADRTPRQVAREVQDAALHAIDQRTAQRITRVDRDFDLFTATIERELVAARASAPRQRRITPLPDMIGMFAAGFGAISALGAGRVAPSTPISELPIVGPTVLICALIAVVAMVVGALVARREGAASSARAVMLWLVGIWSAVASIAMIVRFATEGVTAVAVAGLVATVVALIGAIILAIPAQRLAGAGAPVGLEARPKAGARERNELLSAGETAQDRAHDELAVLDESARSDFDEAYEAAVAAVLRRGILPSPSAKRLRALGWAAARYDIPGSGPRA</sequence>